<evidence type="ECO:0000313" key="2">
    <source>
        <dbReference type="Proteomes" id="UP001165064"/>
    </source>
</evidence>
<dbReference type="Proteomes" id="UP001165064">
    <property type="component" value="Unassembled WGS sequence"/>
</dbReference>
<keyword evidence="2" id="KW-1185">Reference proteome</keyword>
<reference evidence="1" key="1">
    <citation type="submission" date="2023-04" db="EMBL/GenBank/DDBJ databases">
        <title>Ambrosiozyma monospora NBRC 10751.</title>
        <authorList>
            <person name="Ichikawa N."/>
            <person name="Sato H."/>
            <person name="Tonouchi N."/>
        </authorList>
    </citation>
    <scope>NUCLEOTIDE SEQUENCE</scope>
    <source>
        <strain evidence="1">NBRC 10751</strain>
    </source>
</reference>
<sequence>MGHFTPLREVDITATDEDEQGQAGTTTNVIMDENYVYSHDFSDSMSLLSFGDKKEKRPAAPINDVAFSNNTLLEEMEQALKTLCVHLFTLYTKGEFHYFKKLVEVFYKLEEVKIAFKYNLQTKKEEVLAKRRAAMLLTMISKFVAIANFNVQKSRSVDVAGYECILARDENSGELFETVKDNWMEKLESPAKLAQSQLFFALAPNYPVARDDLPMFPPKNDQFVQSPPCHVLVDFKGVLGRSKLTPKGYAGMTAYMYLKNSKKRLTEAFAVDVNSDHDIIQDHLSAAMFKNIPTTEIESGRIFLVCLLTETVSVDNGMSVPTTGIPSLDYIRKGVCAGAVDISRIFSRRKDHLKTGEPHEFVLKLYASFMSSDNDEMQIYPGMNPLLAMSMSMANNGWGELIDRITSGSNRGVAVNPRAEQMVVTVKELSNGKFKKDNDGNGTIELIHTLDYNPVESDYCRVYLRCIRTLDLKIKGVTPEYVTVELRTSSKVLKFSKGTNEIPKNTWQFVSTTPDESISELIQIVGLNPTPTNENDYLYFDVFVNGRFLGEGRYPLRMYNQIADTGLFCKKVKQIELFSQNSSVPVGLVEIDLQYVGRNYNVDTSIEMILNWRNVFEKNITNSDKNLSATLSKVKRATLSTVIKFFPELMNSLLEIYSFASEKHQILSVYGSTIETKFQALVTGAFECIVHILDMTIARQDSYVFLFDNFMANHISAPKVGEFLLNDMNWPCLMSPISKLMPLPLLISPTPSQLSWLVQRIFWFRINWH</sequence>
<name>A0ACB5SYR2_AMBMO</name>
<accession>A0ACB5SYR2</accession>
<gene>
    <name evidence="1" type="ORF">Amon02_000286800</name>
</gene>
<proteinExistence type="predicted"/>
<organism evidence="1 2">
    <name type="scientific">Ambrosiozyma monospora</name>
    <name type="common">Yeast</name>
    <name type="synonym">Endomycopsis monosporus</name>
    <dbReference type="NCBI Taxonomy" id="43982"/>
    <lineage>
        <taxon>Eukaryota</taxon>
        <taxon>Fungi</taxon>
        <taxon>Dikarya</taxon>
        <taxon>Ascomycota</taxon>
        <taxon>Saccharomycotina</taxon>
        <taxon>Pichiomycetes</taxon>
        <taxon>Pichiales</taxon>
        <taxon>Pichiaceae</taxon>
        <taxon>Ambrosiozyma</taxon>
    </lineage>
</organism>
<dbReference type="EMBL" id="BSXS01001718">
    <property type="protein sequence ID" value="GME77039.1"/>
    <property type="molecule type" value="Genomic_DNA"/>
</dbReference>
<protein>
    <submittedName>
        <fullName evidence="1">Unnamed protein product</fullName>
    </submittedName>
</protein>
<evidence type="ECO:0000313" key="1">
    <source>
        <dbReference type="EMBL" id="GME77039.1"/>
    </source>
</evidence>
<comment type="caution">
    <text evidence="1">The sequence shown here is derived from an EMBL/GenBank/DDBJ whole genome shotgun (WGS) entry which is preliminary data.</text>
</comment>